<keyword evidence="1" id="KW-1133">Transmembrane helix</keyword>
<keyword evidence="1" id="KW-0472">Membrane</keyword>
<feature type="transmembrane region" description="Helical" evidence="1">
    <location>
        <begin position="6"/>
        <end position="26"/>
    </location>
</feature>
<evidence type="ECO:0008006" key="4">
    <source>
        <dbReference type="Google" id="ProtNLM"/>
    </source>
</evidence>
<accession>A0ABV5Z8M5</accession>
<name>A0ABV5Z8M5_9GAMM</name>
<gene>
    <name evidence="2" type="ORF">ACFFLH_04355</name>
</gene>
<keyword evidence="3" id="KW-1185">Reference proteome</keyword>
<keyword evidence="1" id="KW-0812">Transmembrane</keyword>
<organism evidence="2 3">
    <name type="scientific">Balneatrix alpica</name>
    <dbReference type="NCBI Taxonomy" id="75684"/>
    <lineage>
        <taxon>Bacteria</taxon>
        <taxon>Pseudomonadati</taxon>
        <taxon>Pseudomonadota</taxon>
        <taxon>Gammaproteobacteria</taxon>
        <taxon>Oceanospirillales</taxon>
        <taxon>Balneatrichaceae</taxon>
        <taxon>Balneatrix</taxon>
    </lineage>
</organism>
<proteinExistence type="predicted"/>
<reference evidence="2 3" key="1">
    <citation type="submission" date="2024-09" db="EMBL/GenBank/DDBJ databases">
        <authorList>
            <person name="Sun Q."/>
            <person name="Mori K."/>
        </authorList>
    </citation>
    <scope>NUCLEOTIDE SEQUENCE [LARGE SCALE GENOMIC DNA]</scope>
    <source>
        <strain evidence="2 3">ATCC 51285</strain>
    </source>
</reference>
<evidence type="ECO:0000313" key="2">
    <source>
        <dbReference type="EMBL" id="MFB9885637.1"/>
    </source>
</evidence>
<evidence type="ECO:0000313" key="3">
    <source>
        <dbReference type="Proteomes" id="UP001589628"/>
    </source>
</evidence>
<protein>
    <recommendedName>
        <fullName evidence="4">NADH dehydrogenase subunit 2</fullName>
    </recommendedName>
</protein>
<dbReference type="Proteomes" id="UP001589628">
    <property type="component" value="Unassembled WGS sequence"/>
</dbReference>
<feature type="transmembrane region" description="Helical" evidence="1">
    <location>
        <begin position="38"/>
        <end position="58"/>
    </location>
</feature>
<dbReference type="RefSeq" id="WP_051527804.1">
    <property type="nucleotide sequence ID" value="NZ_JBHLZN010000001.1"/>
</dbReference>
<feature type="transmembrane region" description="Helical" evidence="1">
    <location>
        <begin position="64"/>
        <end position="84"/>
    </location>
</feature>
<dbReference type="EMBL" id="JBHLZN010000001">
    <property type="protein sequence ID" value="MFB9885637.1"/>
    <property type="molecule type" value="Genomic_DNA"/>
</dbReference>
<comment type="caution">
    <text evidence="2">The sequence shown here is derived from an EMBL/GenBank/DDBJ whole genome shotgun (WGS) entry which is preliminary data.</text>
</comment>
<sequence length="114" mass="12298">MNWQLILFILAGSLSMSAALSAGSFMKQAQREGNVANLPKAVLLWGNLGALLLILTLVMGALEFAWWINLSALFISFPALHFIVLQRVLTGERAPMLATVTAAACLLLWGSTLL</sequence>
<evidence type="ECO:0000256" key="1">
    <source>
        <dbReference type="SAM" id="Phobius"/>
    </source>
</evidence>
<feature type="transmembrane region" description="Helical" evidence="1">
    <location>
        <begin position="96"/>
        <end position="113"/>
    </location>
</feature>